<dbReference type="InterPro" id="IPR036390">
    <property type="entry name" value="WH_DNA-bd_sf"/>
</dbReference>
<dbReference type="Gene3D" id="3.40.50.720">
    <property type="entry name" value="NAD(P)-binding Rossmann-like Domain"/>
    <property type="match status" value="1"/>
</dbReference>
<gene>
    <name evidence="1" type="ORF">MPAN_009950</name>
</gene>
<dbReference type="RefSeq" id="WP_176239565.1">
    <property type="nucleotide sequence ID" value="NZ_AP024412.1"/>
</dbReference>
<evidence type="ECO:0008006" key="3">
    <source>
        <dbReference type="Google" id="ProtNLM"/>
    </source>
</evidence>
<sequence length="206" mass="23702">MNENHFFKPTILYRKFLILDSIDKNKDITQRELSKEVGVAVSMINSYLNEYEKEGLIKKNYQSTKTVYYYLTKKGIEKKKVLNIGYLNSSLGVYNKAKKNIIDFLNQIIIKGYKNILLYGAGEVAEILLQTIALSHDFPLNVICVIDDDVDKHEKTIVSKKIIPVEAIEGIEHDGILISSYTNNKIIIDKLKAKNYDSKKIIQFFD</sequence>
<dbReference type="KEGG" id="manr:MPAN_009950"/>
<protein>
    <recommendedName>
        <fullName evidence="3">Winged helix-turn-helix transcriptional regulator</fullName>
    </recommendedName>
</protein>
<dbReference type="Pfam" id="PF13412">
    <property type="entry name" value="HTH_24"/>
    <property type="match status" value="1"/>
</dbReference>
<accession>A0A7U9TIV1</accession>
<dbReference type="Gene3D" id="1.10.10.10">
    <property type="entry name" value="Winged helix-like DNA-binding domain superfamily/Winged helix DNA-binding domain"/>
    <property type="match status" value="1"/>
</dbReference>
<dbReference type="SUPFAM" id="SSF46785">
    <property type="entry name" value="Winged helix' DNA-binding domain"/>
    <property type="match status" value="1"/>
</dbReference>
<dbReference type="EMBL" id="AP024412">
    <property type="protein sequence ID" value="BCR36102.1"/>
    <property type="molecule type" value="Genomic_DNA"/>
</dbReference>
<keyword evidence="2" id="KW-1185">Reference proteome</keyword>
<evidence type="ECO:0000313" key="1">
    <source>
        <dbReference type="EMBL" id="BCR36102.1"/>
    </source>
</evidence>
<dbReference type="SUPFAM" id="SSF53335">
    <property type="entry name" value="S-adenosyl-L-methionine-dependent methyltransferases"/>
    <property type="match status" value="1"/>
</dbReference>
<organism evidence="1 2">
    <name type="scientific">Mariniplasma anaerobium</name>
    <dbReference type="NCBI Taxonomy" id="2735436"/>
    <lineage>
        <taxon>Bacteria</taxon>
        <taxon>Bacillati</taxon>
        <taxon>Mycoplasmatota</taxon>
        <taxon>Mollicutes</taxon>
        <taxon>Acholeplasmatales</taxon>
        <taxon>Acholeplasmataceae</taxon>
        <taxon>Mariniplasma</taxon>
    </lineage>
</organism>
<dbReference type="InterPro" id="IPR029063">
    <property type="entry name" value="SAM-dependent_MTases_sf"/>
</dbReference>
<proteinExistence type="predicted"/>
<dbReference type="InterPro" id="IPR036388">
    <property type="entry name" value="WH-like_DNA-bd_sf"/>
</dbReference>
<name>A0A7U9TIV1_9MOLU</name>
<evidence type="ECO:0000313" key="2">
    <source>
        <dbReference type="Proteomes" id="UP000620133"/>
    </source>
</evidence>
<reference evidence="1" key="1">
    <citation type="submission" date="2021-01" db="EMBL/GenBank/DDBJ databases">
        <title>Draft genome sequence of Acholeplasmataceae bacterium strain Mahy22.</title>
        <authorList>
            <person name="Watanabe M."/>
            <person name="Kojima H."/>
            <person name="Fukui M."/>
        </authorList>
    </citation>
    <scope>NUCLEOTIDE SEQUENCE</scope>
    <source>
        <strain evidence="1">Mahy22</strain>
    </source>
</reference>
<dbReference type="Proteomes" id="UP000620133">
    <property type="component" value="Chromosome"/>
</dbReference>
<dbReference type="AlphaFoldDB" id="A0A7U9TIV1"/>